<name>A0A412YJI0_9BACE</name>
<evidence type="ECO:0000313" key="1">
    <source>
        <dbReference type="EMBL" id="RGT31064.1"/>
    </source>
</evidence>
<sequence length="102" mass="12403">MKSKNQKILEMSRKQDVQPDELAEYIYAKINFTLPYNIWIGINNGYAEFYNSLSTYDSFYENDAFRYVLDYLSDEKLLFPVDRLRIIHEYIFDYLVQEKFIL</sequence>
<dbReference type="AlphaFoldDB" id="A0A412YJI0"/>
<dbReference type="RefSeq" id="WP_022219188.1">
    <property type="nucleotide sequence ID" value="NZ_CABIZW010000002.1"/>
</dbReference>
<dbReference type="EMBL" id="QRWP01000011">
    <property type="protein sequence ID" value="RGT31064.1"/>
    <property type="molecule type" value="Genomic_DNA"/>
</dbReference>
<accession>A0A412YJI0</accession>
<proteinExistence type="predicted"/>
<comment type="caution">
    <text evidence="2">The sequence shown here is derived from an EMBL/GenBank/DDBJ whole genome shotgun (WGS) entry which is preliminary data.</text>
</comment>
<evidence type="ECO:0000313" key="2">
    <source>
        <dbReference type="EMBL" id="RGV57522.1"/>
    </source>
</evidence>
<organism evidence="2 3">
    <name type="scientific">Bacteroides clarus</name>
    <dbReference type="NCBI Taxonomy" id="626929"/>
    <lineage>
        <taxon>Bacteria</taxon>
        <taxon>Pseudomonadati</taxon>
        <taxon>Bacteroidota</taxon>
        <taxon>Bacteroidia</taxon>
        <taxon>Bacteroidales</taxon>
        <taxon>Bacteroidaceae</taxon>
        <taxon>Bacteroides</taxon>
    </lineage>
</organism>
<dbReference type="Proteomes" id="UP000284366">
    <property type="component" value="Unassembled WGS sequence"/>
</dbReference>
<dbReference type="Proteomes" id="UP000285159">
    <property type="component" value="Unassembled WGS sequence"/>
</dbReference>
<gene>
    <name evidence="2" type="ORF">DWW09_04530</name>
    <name evidence="1" type="ORF">DWX38_12835</name>
</gene>
<evidence type="ECO:0000313" key="4">
    <source>
        <dbReference type="Proteomes" id="UP000285159"/>
    </source>
</evidence>
<evidence type="ECO:0000313" key="3">
    <source>
        <dbReference type="Proteomes" id="UP000284366"/>
    </source>
</evidence>
<protein>
    <submittedName>
        <fullName evidence="2">Uncharacterized protein</fullName>
    </submittedName>
</protein>
<dbReference type="EMBL" id="QRZG01000005">
    <property type="protein sequence ID" value="RGV57522.1"/>
    <property type="molecule type" value="Genomic_DNA"/>
</dbReference>
<reference evidence="3 4" key="1">
    <citation type="submission" date="2018-08" db="EMBL/GenBank/DDBJ databases">
        <title>A genome reference for cultivated species of the human gut microbiota.</title>
        <authorList>
            <person name="Zou Y."/>
            <person name="Xue W."/>
            <person name="Luo G."/>
        </authorList>
    </citation>
    <scope>NUCLEOTIDE SEQUENCE [LARGE SCALE GENOMIC DNA]</scope>
    <source>
        <strain evidence="2 3">AF14-27</strain>
        <strain evidence="1 4">AF19-1AC</strain>
    </source>
</reference>